<accession>A0A0A1WJV2</accession>
<feature type="chain" id="PRO_5001982331" evidence="3">
    <location>
        <begin position="23"/>
        <end position="248"/>
    </location>
</feature>
<dbReference type="AlphaFoldDB" id="A0A0A1WJV2"/>
<name>A0A0A1WJV2_ZEUCU</name>
<sequence>MHCLSISAIIVYLLTDISSTAAENICQKYLRELAQKQSEFVRCSTMNSVPVSLCVGCEEPFTEMHVAYMTLREEQNCTDTFFDKDRINIVSTTQSILVGLWTKAYCDDCFTSNNSYVFDLKRTAFDDCITKNKTKECKSCLTQYLDLNGFYLSLSKNNGRVCYDMQDSMNRTREQWSKDLGCCRREFDILLFSVVSCIIGVLPILFYGTLYVLTKRQERNRPLIEDTNRNAASTSNNASNLDANLTTT</sequence>
<keyword evidence="3" id="KW-0732">Signal</keyword>
<proteinExistence type="predicted"/>
<feature type="region of interest" description="Disordered" evidence="1">
    <location>
        <begin position="225"/>
        <end position="248"/>
    </location>
</feature>
<protein>
    <submittedName>
        <fullName evidence="4">Osteopetrosis-associated transmembrane protein 1</fullName>
    </submittedName>
</protein>
<evidence type="ECO:0000256" key="2">
    <source>
        <dbReference type="SAM" id="Phobius"/>
    </source>
</evidence>
<evidence type="ECO:0000313" key="4">
    <source>
        <dbReference type="EMBL" id="JAC98960.1"/>
    </source>
</evidence>
<feature type="transmembrane region" description="Helical" evidence="2">
    <location>
        <begin position="189"/>
        <end position="213"/>
    </location>
</feature>
<gene>
    <name evidence="4" type="primary">OSTM1_1</name>
    <name evidence="4" type="ORF">g.5108</name>
</gene>
<organism evidence="4">
    <name type="scientific">Zeugodacus cucurbitae</name>
    <name type="common">Melon fruit fly</name>
    <name type="synonym">Bactrocera cucurbitae</name>
    <dbReference type="NCBI Taxonomy" id="28588"/>
    <lineage>
        <taxon>Eukaryota</taxon>
        <taxon>Metazoa</taxon>
        <taxon>Ecdysozoa</taxon>
        <taxon>Arthropoda</taxon>
        <taxon>Hexapoda</taxon>
        <taxon>Insecta</taxon>
        <taxon>Pterygota</taxon>
        <taxon>Neoptera</taxon>
        <taxon>Endopterygota</taxon>
        <taxon>Diptera</taxon>
        <taxon>Brachycera</taxon>
        <taxon>Muscomorpha</taxon>
        <taxon>Tephritoidea</taxon>
        <taxon>Tephritidae</taxon>
        <taxon>Zeugodacus</taxon>
        <taxon>Zeugodacus</taxon>
    </lineage>
</organism>
<dbReference type="GeneID" id="105220765"/>
<evidence type="ECO:0000256" key="1">
    <source>
        <dbReference type="SAM" id="MobiDB-lite"/>
    </source>
</evidence>
<keyword evidence="2" id="KW-0472">Membrane</keyword>
<dbReference type="PANTHER" id="PTHR15644:SF2">
    <property type="entry name" value="OSTEOPETROSIS-ASSOCIATED TRANSMEMBRANE PROTEIN 1"/>
    <property type="match status" value="1"/>
</dbReference>
<reference evidence="4" key="1">
    <citation type="submission" date="2014-11" db="EMBL/GenBank/DDBJ databases">
        <authorList>
            <person name="Geib S."/>
        </authorList>
    </citation>
    <scope>NUCLEOTIDE SEQUENCE</scope>
</reference>
<dbReference type="InterPro" id="IPR019172">
    <property type="entry name" value="Osteopetrosis-assoc_TM_1"/>
</dbReference>
<keyword evidence="2 4" id="KW-0812">Transmembrane</keyword>
<dbReference type="PANTHER" id="PTHR15644">
    <property type="entry name" value="OSTEOPETROSIS ASSOCIATED TRANSMEMBRANE PROTEIN 1"/>
    <property type="match status" value="1"/>
</dbReference>
<dbReference type="OrthoDB" id="62701at2759"/>
<dbReference type="Pfam" id="PF09777">
    <property type="entry name" value="OSTMP1"/>
    <property type="match status" value="1"/>
</dbReference>
<feature type="signal peptide" evidence="3">
    <location>
        <begin position="1"/>
        <end position="22"/>
    </location>
</feature>
<keyword evidence="2" id="KW-1133">Transmembrane helix</keyword>
<feature type="compositionally biased region" description="Low complexity" evidence="1">
    <location>
        <begin position="229"/>
        <end position="248"/>
    </location>
</feature>
<dbReference type="EMBL" id="GBXI01015331">
    <property type="protein sequence ID" value="JAC98960.1"/>
    <property type="molecule type" value="Transcribed_RNA"/>
</dbReference>
<reference evidence="4" key="2">
    <citation type="journal article" date="2015" name="Gigascience">
        <title>Reconstructing a comprehensive transcriptome assembly of a white-pupal translocated strain of the pest fruit fly Bactrocera cucurbitae.</title>
        <authorList>
            <person name="Sim S.B."/>
            <person name="Calla B."/>
            <person name="Hall B."/>
            <person name="DeRego T."/>
            <person name="Geib S.M."/>
        </authorList>
    </citation>
    <scope>NUCLEOTIDE SEQUENCE</scope>
</reference>
<dbReference type="GO" id="GO:0005829">
    <property type="term" value="C:cytosol"/>
    <property type="evidence" value="ECO:0007669"/>
    <property type="project" value="TreeGrafter"/>
</dbReference>
<evidence type="ECO:0000256" key="3">
    <source>
        <dbReference type="SAM" id="SignalP"/>
    </source>
</evidence>